<proteinExistence type="predicted"/>
<organism evidence="1 2">
    <name type="scientific">Mythimna loreyi</name>
    <dbReference type="NCBI Taxonomy" id="667449"/>
    <lineage>
        <taxon>Eukaryota</taxon>
        <taxon>Metazoa</taxon>
        <taxon>Ecdysozoa</taxon>
        <taxon>Arthropoda</taxon>
        <taxon>Hexapoda</taxon>
        <taxon>Insecta</taxon>
        <taxon>Pterygota</taxon>
        <taxon>Neoptera</taxon>
        <taxon>Endopterygota</taxon>
        <taxon>Lepidoptera</taxon>
        <taxon>Glossata</taxon>
        <taxon>Ditrysia</taxon>
        <taxon>Noctuoidea</taxon>
        <taxon>Noctuidae</taxon>
        <taxon>Noctuinae</taxon>
        <taxon>Hadenini</taxon>
        <taxon>Mythimna</taxon>
    </lineage>
</organism>
<comment type="caution">
    <text evidence="1">The sequence shown here is derived from an EMBL/GenBank/DDBJ whole genome shotgun (WGS) entry which is preliminary data.</text>
</comment>
<reference evidence="1" key="1">
    <citation type="submission" date="2023-03" db="EMBL/GenBank/DDBJ databases">
        <title>Chromosome-level genomes of two armyworms, Mythimna separata and Mythimna loreyi, provide insights into the biosynthesis and reception of sex pheromones.</title>
        <authorList>
            <person name="Zhao H."/>
        </authorList>
    </citation>
    <scope>NUCLEOTIDE SEQUENCE</scope>
    <source>
        <strain evidence="1">BeijingLab</strain>
    </source>
</reference>
<keyword evidence="2" id="KW-1185">Reference proteome</keyword>
<evidence type="ECO:0000313" key="1">
    <source>
        <dbReference type="EMBL" id="KAJ8723063.1"/>
    </source>
</evidence>
<accession>A0ACC2QQF2</accession>
<name>A0ACC2QQF2_9NEOP</name>
<evidence type="ECO:0000313" key="2">
    <source>
        <dbReference type="Proteomes" id="UP001231649"/>
    </source>
</evidence>
<sequence>MNFGVIWCFLLLASSCSGKWRWPEGDTAASVRIDTKVRFIDTEDDKKSQTNNYRVQADEVPFQEPDETEGFYNRPPGAGRYPVRVEAHREPYRVNGQGIFHINNQQQNGISDGTLDSLQFCKCVSKPDCNPRPDSASACGLGKFLCCYPRPNRGEGTSFNNEYFNEVDGQRPQLQPGRENFGDGFGNRGVLVGPDGPTGVVGPQQQQNQPAVLVGPGGPTGIIGPQQQRQQQNQPAVLVGPGGPTGIIGPQQQRQQQNQPAVLVGPGGPTGIIGPAQHGDALRSPSAQNGFYVGPSGFGTYGRRPVLVGPGGPTGIIGPNRGGRPVLVGPGGPTGIIGPAYGRRPDVLVGPGGPTGQIGPQGFFGK</sequence>
<dbReference type="Proteomes" id="UP001231649">
    <property type="component" value="Chromosome 14"/>
</dbReference>
<dbReference type="EMBL" id="CM056790">
    <property type="protein sequence ID" value="KAJ8723063.1"/>
    <property type="molecule type" value="Genomic_DNA"/>
</dbReference>
<protein>
    <submittedName>
        <fullName evidence="1">Uncharacterized protein</fullName>
    </submittedName>
</protein>
<gene>
    <name evidence="1" type="ORF">PYW08_002975</name>
</gene>